<accession>A0A8H6ZBG6</accession>
<gene>
    <name evidence="2" type="ORF">MVEN_00126600</name>
</gene>
<reference evidence="2" key="1">
    <citation type="submission" date="2020-05" db="EMBL/GenBank/DDBJ databases">
        <title>Mycena genomes resolve the evolution of fungal bioluminescence.</title>
        <authorList>
            <person name="Tsai I.J."/>
        </authorList>
    </citation>
    <scope>NUCLEOTIDE SEQUENCE</scope>
    <source>
        <strain evidence="2">CCC161011</strain>
    </source>
</reference>
<dbReference type="Proteomes" id="UP000620124">
    <property type="component" value="Unassembled WGS sequence"/>
</dbReference>
<feature type="compositionally biased region" description="Polar residues" evidence="1">
    <location>
        <begin position="284"/>
        <end position="304"/>
    </location>
</feature>
<comment type="caution">
    <text evidence="2">The sequence shown here is derived from an EMBL/GenBank/DDBJ whole genome shotgun (WGS) entry which is preliminary data.</text>
</comment>
<sequence length="377" mass="41891">MHDGITAHWLLRPSPFSASLTMLQDDPELRSYLNSQNRFHNEQEEREPEQTDELPASDFNEGHGIRYTINFTPQLPPPAPNEKRRANMCAPVVDTSFYVHKKSTLEEVLDAGITAASKKGKPEAKLEIKENPLPVVASTTPDITDEGEKTSRKRKVPPEEEELAETVIQIQQANRCNDRACSSRYCFVGNASAQHVRLTPLHLNIWAAAKVAKMPGIDINTPPPPEEEKMFWPVEQQLGVDGDDIAMLARWRAAAVKSQSAPQITINNDYTGLATLLQPFLSAANSNTPRPVPSTPTNSRSRITASPAKPAQMTFAEFGTAFKVSDEILDCLAPLEFDGPHVLDFVENSDLDRYLTIAQRASLCWAHSEWKQGKLSL</sequence>
<evidence type="ECO:0000256" key="1">
    <source>
        <dbReference type="SAM" id="MobiDB-lite"/>
    </source>
</evidence>
<evidence type="ECO:0000313" key="2">
    <source>
        <dbReference type="EMBL" id="KAF7372635.1"/>
    </source>
</evidence>
<feature type="region of interest" description="Disordered" evidence="1">
    <location>
        <begin position="284"/>
        <end position="306"/>
    </location>
</feature>
<organism evidence="2 3">
    <name type="scientific">Mycena venus</name>
    <dbReference type="NCBI Taxonomy" id="2733690"/>
    <lineage>
        <taxon>Eukaryota</taxon>
        <taxon>Fungi</taxon>
        <taxon>Dikarya</taxon>
        <taxon>Basidiomycota</taxon>
        <taxon>Agaricomycotina</taxon>
        <taxon>Agaricomycetes</taxon>
        <taxon>Agaricomycetidae</taxon>
        <taxon>Agaricales</taxon>
        <taxon>Marasmiineae</taxon>
        <taxon>Mycenaceae</taxon>
        <taxon>Mycena</taxon>
    </lineage>
</organism>
<protein>
    <submittedName>
        <fullName evidence="2">Uncharacterized protein</fullName>
    </submittedName>
</protein>
<dbReference type="AlphaFoldDB" id="A0A8H6ZBG6"/>
<evidence type="ECO:0000313" key="3">
    <source>
        <dbReference type="Proteomes" id="UP000620124"/>
    </source>
</evidence>
<dbReference type="OrthoDB" id="2965364at2759"/>
<feature type="region of interest" description="Disordered" evidence="1">
    <location>
        <begin position="136"/>
        <end position="161"/>
    </location>
</feature>
<dbReference type="EMBL" id="JACAZI010000001">
    <property type="protein sequence ID" value="KAF7372635.1"/>
    <property type="molecule type" value="Genomic_DNA"/>
</dbReference>
<keyword evidence="3" id="KW-1185">Reference proteome</keyword>
<proteinExistence type="predicted"/>
<name>A0A8H6ZBG6_9AGAR</name>
<feature type="region of interest" description="Disordered" evidence="1">
    <location>
        <begin position="38"/>
        <end position="63"/>
    </location>
</feature>